<dbReference type="Proteomes" id="UP001487296">
    <property type="component" value="Unassembled WGS sequence"/>
</dbReference>
<organism evidence="2 3">
    <name type="scientific">Hallella faecis</name>
    <dbReference type="NCBI Taxonomy" id="2841596"/>
    <lineage>
        <taxon>Bacteria</taxon>
        <taxon>Pseudomonadati</taxon>
        <taxon>Bacteroidota</taxon>
        <taxon>Bacteroidia</taxon>
        <taxon>Bacteroidales</taxon>
        <taxon>Prevotellaceae</taxon>
        <taxon>Hallella</taxon>
    </lineage>
</organism>
<keyword evidence="2" id="KW-0808">Transferase</keyword>
<dbReference type="Gene3D" id="3.90.550.10">
    <property type="entry name" value="Spore Coat Polysaccharide Biosynthesis Protein SpsA, Chain A"/>
    <property type="match status" value="1"/>
</dbReference>
<dbReference type="RefSeq" id="WP_252344819.1">
    <property type="nucleotide sequence ID" value="NZ_JAHKBE010000001.1"/>
</dbReference>
<dbReference type="EMBL" id="JBBNFP010000002">
    <property type="protein sequence ID" value="MEQ2485603.1"/>
    <property type="molecule type" value="Genomic_DNA"/>
</dbReference>
<evidence type="ECO:0000313" key="2">
    <source>
        <dbReference type="EMBL" id="MEQ2485603.1"/>
    </source>
</evidence>
<accession>A0ABV1FMG9</accession>
<keyword evidence="2" id="KW-0328">Glycosyltransferase</keyword>
<reference evidence="2 3" key="1">
    <citation type="submission" date="2024-04" db="EMBL/GenBank/DDBJ databases">
        <title>Human intestinal bacterial collection.</title>
        <authorList>
            <person name="Pauvert C."/>
            <person name="Hitch T.C.A."/>
            <person name="Clavel T."/>
        </authorList>
    </citation>
    <scope>NUCLEOTIDE SEQUENCE [LARGE SCALE GENOMIC DNA]</scope>
    <source>
        <strain evidence="2 3">CLA-AA-H145</strain>
    </source>
</reference>
<dbReference type="Pfam" id="PF00535">
    <property type="entry name" value="Glycos_transf_2"/>
    <property type="match status" value="1"/>
</dbReference>
<dbReference type="SUPFAM" id="SSF53448">
    <property type="entry name" value="Nucleotide-diphospho-sugar transferases"/>
    <property type="match status" value="1"/>
</dbReference>
<comment type="caution">
    <text evidence="2">The sequence shown here is derived from an EMBL/GenBank/DDBJ whole genome shotgun (WGS) entry which is preliminary data.</text>
</comment>
<dbReference type="CDD" id="cd00761">
    <property type="entry name" value="Glyco_tranf_GTA_type"/>
    <property type="match status" value="1"/>
</dbReference>
<dbReference type="PANTHER" id="PTHR22916">
    <property type="entry name" value="GLYCOSYLTRANSFERASE"/>
    <property type="match status" value="1"/>
</dbReference>
<dbReference type="EC" id="2.4.-.-" evidence="2"/>
<dbReference type="InterPro" id="IPR001173">
    <property type="entry name" value="Glyco_trans_2-like"/>
</dbReference>
<evidence type="ECO:0000259" key="1">
    <source>
        <dbReference type="Pfam" id="PF00535"/>
    </source>
</evidence>
<evidence type="ECO:0000313" key="3">
    <source>
        <dbReference type="Proteomes" id="UP001487296"/>
    </source>
</evidence>
<protein>
    <submittedName>
        <fullName evidence="2">Glycosyltransferase family 2 protein</fullName>
        <ecNumber evidence="2">2.4.-.-</ecNumber>
    </submittedName>
</protein>
<name>A0ABV1FMG9_9BACT</name>
<proteinExistence type="predicted"/>
<dbReference type="GO" id="GO:0016757">
    <property type="term" value="F:glycosyltransferase activity"/>
    <property type="evidence" value="ECO:0007669"/>
    <property type="project" value="UniProtKB-KW"/>
</dbReference>
<feature type="domain" description="Glycosyltransferase 2-like" evidence="1">
    <location>
        <begin position="1"/>
        <end position="128"/>
    </location>
</feature>
<sequence length="255" mass="29276">MSTYNSGESAAGSIGSILGQTYGDLELLVTDDGSTDPATLQLLSDMAKQDGRIRVFFQKENLGPGCARNNSIREARGRYIAFCDSDDRWEPNKLERQIRFMNENHVALSYTSYLRVKPSGEKVAIVIAPERMTFGKLQMDNKIGLSTAIYDIELLGRKYYMPLLRKRQDWGLTLTILRDCHFALGLREPLTLYMVRKGSVSRNKMSLIKYNLAIYEQVLGFSKVKSVLKFCFVFMPNYIFKRLKTRWDSRKYLAD</sequence>
<gene>
    <name evidence="2" type="ORF">AAAT34_00875</name>
</gene>
<dbReference type="InterPro" id="IPR029044">
    <property type="entry name" value="Nucleotide-diphossugar_trans"/>
</dbReference>
<dbReference type="PANTHER" id="PTHR22916:SF3">
    <property type="entry name" value="UDP-GLCNAC:BETAGAL BETA-1,3-N-ACETYLGLUCOSAMINYLTRANSFERASE-LIKE PROTEIN 1"/>
    <property type="match status" value="1"/>
</dbReference>
<keyword evidence="3" id="KW-1185">Reference proteome</keyword>